<dbReference type="Proteomes" id="UP000224303">
    <property type="component" value="Unassembled WGS sequence"/>
</dbReference>
<gene>
    <name evidence="1" type="ORF">CQR37_12195</name>
</gene>
<protein>
    <submittedName>
        <fullName evidence="1">Uncharacterized protein</fullName>
    </submittedName>
</protein>
<name>A0A2G0E8I8_ENTFC</name>
<sequence>MKQLWTKTDKKVSIQTPNNHSDYVVLLVIFVPSPNKLSLLKKQEQETIINIHIRDSEDVEELKKKV</sequence>
<dbReference type="AlphaFoldDB" id="A0A2G0E8I8"/>
<dbReference type="EMBL" id="PCGC01000037">
    <property type="protein sequence ID" value="PHL20761.1"/>
    <property type="molecule type" value="Genomic_DNA"/>
</dbReference>
<comment type="caution">
    <text evidence="1">The sequence shown here is derived from an EMBL/GenBank/DDBJ whole genome shotgun (WGS) entry which is preliminary data.</text>
</comment>
<evidence type="ECO:0000313" key="1">
    <source>
        <dbReference type="EMBL" id="PHL20761.1"/>
    </source>
</evidence>
<evidence type="ECO:0000313" key="2">
    <source>
        <dbReference type="Proteomes" id="UP000224303"/>
    </source>
</evidence>
<accession>A0A2G0E8I8</accession>
<proteinExistence type="predicted"/>
<organism evidence="1 2">
    <name type="scientific">Enterococcus faecium</name>
    <name type="common">Streptococcus faecium</name>
    <dbReference type="NCBI Taxonomy" id="1352"/>
    <lineage>
        <taxon>Bacteria</taxon>
        <taxon>Bacillati</taxon>
        <taxon>Bacillota</taxon>
        <taxon>Bacilli</taxon>
        <taxon>Lactobacillales</taxon>
        <taxon>Enterococcaceae</taxon>
        <taxon>Enterococcus</taxon>
    </lineage>
</organism>
<reference evidence="1 2" key="1">
    <citation type="submission" date="2017-10" db="EMBL/GenBank/DDBJ databases">
        <title>Draft genomes of the Enterococcus faecium isolated from human feces before and after Helicobacter pylori eradication therapy.</title>
        <authorList>
            <person name="Prianichniikov N.A."/>
            <person name="Glushchenko O.E."/>
            <person name="Malakhova M.V."/>
        </authorList>
    </citation>
    <scope>NUCLEOTIDE SEQUENCE [LARGE SCALE GENOMIC DNA]</scope>
    <source>
        <strain evidence="1 2">Hp_5-7</strain>
    </source>
</reference>